<gene>
    <name evidence="5" type="ORF">ACH5RR_026879</name>
</gene>
<reference evidence="5 6" key="1">
    <citation type="submission" date="2024-11" db="EMBL/GenBank/DDBJ databases">
        <title>A near-complete genome assembly of Cinchona calisaya.</title>
        <authorList>
            <person name="Lian D.C."/>
            <person name="Zhao X.W."/>
            <person name="Wei L."/>
        </authorList>
    </citation>
    <scope>NUCLEOTIDE SEQUENCE [LARGE SCALE GENOMIC DNA]</scope>
    <source>
        <tissue evidence="5">Nenye</tissue>
    </source>
</reference>
<evidence type="ECO:0000256" key="1">
    <source>
        <dbReference type="ARBA" id="ARBA00022614"/>
    </source>
</evidence>
<feature type="transmembrane region" description="Helical" evidence="3">
    <location>
        <begin position="22"/>
        <end position="42"/>
    </location>
</feature>
<keyword evidence="2" id="KW-0677">Repeat</keyword>
<evidence type="ECO:0000256" key="2">
    <source>
        <dbReference type="ARBA" id="ARBA00022737"/>
    </source>
</evidence>
<name>A0ABD2Z713_9GENT</name>
<dbReference type="AlphaFoldDB" id="A0ABD2Z713"/>
<dbReference type="EMBL" id="JBJUIK010000011">
    <property type="protein sequence ID" value="KAL3514162.1"/>
    <property type="molecule type" value="Genomic_DNA"/>
</dbReference>
<evidence type="ECO:0000313" key="6">
    <source>
        <dbReference type="Proteomes" id="UP001630127"/>
    </source>
</evidence>
<keyword evidence="6" id="KW-1185">Reference proteome</keyword>
<dbReference type="PANTHER" id="PTHR48007:SF4">
    <property type="entry name" value="LEUCINE-RICH REPEAT RECEPTOR-LIKE PROTEIN KINASE PXC1"/>
    <property type="match status" value="1"/>
</dbReference>
<dbReference type="InterPro" id="IPR032675">
    <property type="entry name" value="LRR_dom_sf"/>
</dbReference>
<dbReference type="Proteomes" id="UP001630127">
    <property type="component" value="Unassembled WGS sequence"/>
</dbReference>
<protein>
    <recommendedName>
        <fullName evidence="4">Leucine-rich repeat-containing N-terminal plant-type domain-containing protein</fullName>
    </recommendedName>
</protein>
<dbReference type="SUPFAM" id="SSF52058">
    <property type="entry name" value="L domain-like"/>
    <property type="match status" value="1"/>
</dbReference>
<dbReference type="Gene3D" id="3.80.10.10">
    <property type="entry name" value="Ribonuclease Inhibitor"/>
    <property type="match status" value="1"/>
</dbReference>
<keyword evidence="3" id="KW-0812">Transmembrane</keyword>
<comment type="caution">
    <text evidence="5">The sequence shown here is derived from an EMBL/GenBank/DDBJ whole genome shotgun (WGS) entry which is preliminary data.</text>
</comment>
<keyword evidence="3" id="KW-0472">Membrane</keyword>
<proteinExistence type="predicted"/>
<evidence type="ECO:0000313" key="5">
    <source>
        <dbReference type="EMBL" id="KAL3514162.1"/>
    </source>
</evidence>
<dbReference type="InterPro" id="IPR013210">
    <property type="entry name" value="LRR_N_plant-typ"/>
</dbReference>
<dbReference type="Pfam" id="PF08263">
    <property type="entry name" value="LRRNT_2"/>
    <property type="match status" value="1"/>
</dbReference>
<keyword evidence="3" id="KW-1133">Transmembrane helix</keyword>
<accession>A0ABD2Z713</accession>
<dbReference type="InterPro" id="IPR046959">
    <property type="entry name" value="PRK1-6/SRF4-like"/>
</dbReference>
<organism evidence="5 6">
    <name type="scientific">Cinchona calisaya</name>
    <dbReference type="NCBI Taxonomy" id="153742"/>
    <lineage>
        <taxon>Eukaryota</taxon>
        <taxon>Viridiplantae</taxon>
        <taxon>Streptophyta</taxon>
        <taxon>Embryophyta</taxon>
        <taxon>Tracheophyta</taxon>
        <taxon>Spermatophyta</taxon>
        <taxon>Magnoliopsida</taxon>
        <taxon>eudicotyledons</taxon>
        <taxon>Gunneridae</taxon>
        <taxon>Pentapetalae</taxon>
        <taxon>asterids</taxon>
        <taxon>lamiids</taxon>
        <taxon>Gentianales</taxon>
        <taxon>Rubiaceae</taxon>
        <taxon>Cinchonoideae</taxon>
        <taxon>Cinchoneae</taxon>
        <taxon>Cinchona</taxon>
    </lineage>
</organism>
<dbReference type="PANTHER" id="PTHR48007">
    <property type="entry name" value="LEUCINE-RICH REPEAT RECEPTOR-LIKE PROTEIN KINASE PXC1"/>
    <property type="match status" value="1"/>
</dbReference>
<evidence type="ECO:0000256" key="3">
    <source>
        <dbReference type="SAM" id="Phobius"/>
    </source>
</evidence>
<keyword evidence="1" id="KW-0433">Leucine-rich repeat</keyword>
<evidence type="ECO:0000259" key="4">
    <source>
        <dbReference type="Pfam" id="PF08263"/>
    </source>
</evidence>
<feature type="domain" description="Leucine-rich repeat-containing N-terminal plant-type" evidence="4">
    <location>
        <begin position="49"/>
        <end position="87"/>
    </location>
</feature>
<sequence>MFDYFGEVNINLGMSSMPRSRIPMIGVSLIVGFFWALLFMGADCQVTDPTEVRALRAMKQYLIDPNGILSGWSKGDPCVSNWRGVLCFDGPVVNDYLHVRELHLLNMNLSGSLSAEVGRLVYLRILDLMGTPLLGKYQRR</sequence>